<feature type="compositionally biased region" description="Low complexity" evidence="7">
    <location>
        <begin position="380"/>
        <end position="399"/>
    </location>
</feature>
<keyword evidence="4 6" id="KW-0391">Immunity</keyword>
<dbReference type="InterPro" id="IPR046946">
    <property type="entry name" value="TCAM1/2"/>
</dbReference>
<name>A0A8B9PVV4_APTOW</name>
<feature type="domain" description="TIR" evidence="8">
    <location>
        <begin position="442"/>
        <end position="575"/>
    </location>
</feature>
<dbReference type="InterPro" id="IPR035897">
    <property type="entry name" value="Toll_tir_struct_dom_sf"/>
</dbReference>
<dbReference type="GO" id="GO:0005739">
    <property type="term" value="C:mitochondrion"/>
    <property type="evidence" value="ECO:0007669"/>
    <property type="project" value="UniProtKB-SubCell"/>
</dbReference>
<keyword evidence="6" id="KW-0968">Cytoplasmic vesicle</keyword>
<dbReference type="PROSITE" id="PS50104">
    <property type="entry name" value="TIR"/>
    <property type="match status" value="1"/>
</dbReference>
<dbReference type="Proteomes" id="UP000694424">
    <property type="component" value="Unplaced"/>
</dbReference>
<comment type="function">
    <text evidence="6">Involved in innate immunity against invading pathogens. Adapter used by TLR3, TLR4 (through TICAM2) and TLR5 to mediate NF-kappa-B and interferon-regulatory factor (IRF) activation, and to induce apoptosis. Ligand binding to these receptors results in TRIF recruitment through its TIR domain. Distinct protein-interaction motifs allow recruitment of the effector proteins TBK1, TRAF6 and RIPK1, which in turn, lead to the activation of transcription factors IRF3 and IRF7, NF-kappa-B and FADD respectively. Phosphorylation by TBK1 on the pLxIS motif leads to recruitment and subsequent activation of the transcription factor IRF3 to induce expression of type I interferon and exert a potent immunity against invading pathogens. Component of a multi-helicase-TICAM1 complex that acts as a cytoplasmic sensor of viral double-stranded RNA (dsRNA) and plays a role in the activation of a cascade of antiviral responses including the induction of pro-inflammatory cytokines.</text>
</comment>
<dbReference type="GO" id="GO:0043123">
    <property type="term" value="P:positive regulation of canonical NF-kappaB signal transduction"/>
    <property type="evidence" value="ECO:0007669"/>
    <property type="project" value="TreeGrafter"/>
</dbReference>
<keyword evidence="1 6" id="KW-0963">Cytoplasm</keyword>
<dbReference type="GO" id="GO:0006915">
    <property type="term" value="P:apoptotic process"/>
    <property type="evidence" value="ECO:0007669"/>
    <property type="project" value="UniProtKB-KW"/>
</dbReference>
<dbReference type="PANTHER" id="PTHR47230:SF1">
    <property type="entry name" value="TIR DOMAIN-CONTAINING ADAPTER MOLECULE 1"/>
    <property type="match status" value="1"/>
</dbReference>
<dbReference type="Ensembl" id="ENSAOWT00000020190.1">
    <property type="protein sequence ID" value="ENSAOWP00000017795.1"/>
    <property type="gene ID" value="ENSAOWG00000012152.1"/>
</dbReference>
<comment type="subcellular location">
    <subcellularLocation>
        <location evidence="6">Cytoplasmic vesicle</location>
        <location evidence="6">Autophagosome</location>
    </subcellularLocation>
    <subcellularLocation>
        <location evidence="6">Cytoplasm</location>
        <location evidence="6">Cytosol</location>
    </subcellularLocation>
    <subcellularLocation>
        <location evidence="6">Mitochondrion</location>
    </subcellularLocation>
</comment>
<dbReference type="GO" id="GO:0035591">
    <property type="term" value="F:signaling adaptor activity"/>
    <property type="evidence" value="ECO:0007669"/>
    <property type="project" value="TreeGrafter"/>
</dbReference>
<dbReference type="AlphaFoldDB" id="A0A8B9PVV4"/>
<proteinExistence type="predicted"/>
<evidence type="ECO:0000259" key="8">
    <source>
        <dbReference type="PROSITE" id="PS50104"/>
    </source>
</evidence>
<evidence type="ECO:0000313" key="9">
    <source>
        <dbReference type="Ensembl" id="ENSAOWP00000017795.1"/>
    </source>
</evidence>
<dbReference type="GO" id="GO:0005768">
    <property type="term" value="C:endosome"/>
    <property type="evidence" value="ECO:0007669"/>
    <property type="project" value="TreeGrafter"/>
</dbReference>
<dbReference type="SUPFAM" id="SSF52200">
    <property type="entry name" value="Toll/Interleukin receptor TIR domain"/>
    <property type="match status" value="1"/>
</dbReference>
<organism evidence="9 10">
    <name type="scientific">Apteryx owenii</name>
    <name type="common">Little spotted kiwi</name>
    <dbReference type="NCBI Taxonomy" id="8824"/>
    <lineage>
        <taxon>Eukaryota</taxon>
        <taxon>Metazoa</taxon>
        <taxon>Chordata</taxon>
        <taxon>Craniata</taxon>
        <taxon>Vertebrata</taxon>
        <taxon>Euteleostomi</taxon>
        <taxon>Archelosauria</taxon>
        <taxon>Archosauria</taxon>
        <taxon>Dinosauria</taxon>
        <taxon>Saurischia</taxon>
        <taxon>Theropoda</taxon>
        <taxon>Coelurosauria</taxon>
        <taxon>Aves</taxon>
        <taxon>Palaeognathae</taxon>
        <taxon>Apterygiformes</taxon>
        <taxon>Apterygidae</taxon>
        <taxon>Apteryx</taxon>
    </lineage>
</organism>
<reference evidence="9" key="2">
    <citation type="submission" date="2025-09" db="UniProtKB">
        <authorList>
            <consortium name="Ensembl"/>
        </authorList>
    </citation>
    <scope>IDENTIFICATION</scope>
</reference>
<feature type="compositionally biased region" description="Acidic residues" evidence="7">
    <location>
        <begin position="730"/>
        <end position="739"/>
    </location>
</feature>
<keyword evidence="5 6" id="KW-0395">Inflammatory response</keyword>
<evidence type="ECO:0000256" key="3">
    <source>
        <dbReference type="ARBA" id="ARBA00022588"/>
    </source>
</evidence>
<dbReference type="GO" id="GO:0051607">
    <property type="term" value="P:defense response to virus"/>
    <property type="evidence" value="ECO:0007669"/>
    <property type="project" value="UniProtKB-UniRule"/>
</dbReference>
<sequence>MAQSAEVQPSFEDIFNILSQIPEDKLLNLKYKLKHLISTPSSKLLQAMVLLTLGQEADARICLDTLRNNQAALYIHRTKLGTTGVQEDGEDLQPPQLDADAMALLARIYSLLVDEKLCSWEAMVRAYQMAIKAFGTSGNPQEEPLKSTLAEAQEKCGAAIGFVGSGGRFQMMRSDMGFLQTASPNFVARSSPVQIGSISDLSGPRTLRSSGSPASFISRFEISESPTAVFRTQSPRCDYVPQPSRLCGEPTSCARELLGESESHGLQETSWPNSPSSYPAQGATAHVPRPEQALQASSCHPSLPIPETQLPTPSAVNQAVESSDVSSTVTAEPQAPKGGTAQKQEDLPTCLPDSRATVPTGPIHTSVEDVPEGTSFHTTSPASACSLPPHSSSFSSAPPLQAAPPNLAYHPSLPSSSFPACPPPVQTAEAASTLEPDGEERKFFTFVVLHASEDVDIACRVKKLLESMGVPNGATFCEDFLTGGRGQLSCFQDAMENSAFTILLLTKNFLCQPCMFQTNSALMESILRPSKYNSVVPFVPRENPLERRQIPTLLSGLVSLDENSPVFAKTVRNTFTPSKISELKAMWEQIQHVQEQKRKLQLYQDHCQTLKNLAELNLGSPPQVPLSAPQPNLGSLQQLLEQLMPHRSPQQCHFPMSVPPATYPPPSTGHSMPAQQGSSPSQTFYLPSGYHNMMQGPGGAQHLIIQHARMVQIGNHNMMHVQTAPSGPENSEEETSERP</sequence>
<feature type="compositionally biased region" description="Polar residues" evidence="7">
    <location>
        <begin position="266"/>
        <end position="279"/>
    </location>
</feature>
<dbReference type="GO" id="GO:0005829">
    <property type="term" value="C:cytosol"/>
    <property type="evidence" value="ECO:0007669"/>
    <property type="project" value="UniProtKB-SubCell"/>
</dbReference>
<dbReference type="GO" id="GO:0032481">
    <property type="term" value="P:positive regulation of type I interferon production"/>
    <property type="evidence" value="ECO:0007669"/>
    <property type="project" value="TreeGrafter"/>
</dbReference>
<dbReference type="Pfam" id="PF12721">
    <property type="entry name" value="RHIM"/>
    <property type="match status" value="1"/>
</dbReference>
<evidence type="ECO:0000256" key="1">
    <source>
        <dbReference type="ARBA" id="ARBA00022490"/>
    </source>
</evidence>
<evidence type="ECO:0000313" key="10">
    <source>
        <dbReference type="Proteomes" id="UP000694424"/>
    </source>
</evidence>
<dbReference type="Gene3D" id="1.25.40.780">
    <property type="match status" value="1"/>
</dbReference>
<dbReference type="GO" id="GO:0043330">
    <property type="term" value="P:response to exogenous dsRNA"/>
    <property type="evidence" value="ECO:0007669"/>
    <property type="project" value="UniProtKB-UniRule"/>
</dbReference>
<keyword evidence="6" id="KW-0496">Mitochondrion</keyword>
<keyword evidence="3 6" id="KW-0399">Innate immunity</keyword>
<dbReference type="GO" id="GO:0035666">
    <property type="term" value="P:TRIF-dependent toll-like receptor signaling pathway"/>
    <property type="evidence" value="ECO:0007669"/>
    <property type="project" value="InterPro"/>
</dbReference>
<evidence type="ECO:0000256" key="6">
    <source>
        <dbReference type="PIRNR" id="PIRNR037744"/>
    </source>
</evidence>
<dbReference type="GO" id="GO:0006954">
    <property type="term" value="P:inflammatory response"/>
    <property type="evidence" value="ECO:0007669"/>
    <property type="project" value="UniProtKB-KW"/>
</dbReference>
<feature type="region of interest" description="Disordered" evidence="7">
    <location>
        <begin position="720"/>
        <end position="739"/>
    </location>
</feature>
<evidence type="ECO:0000256" key="5">
    <source>
        <dbReference type="ARBA" id="ARBA00023198"/>
    </source>
</evidence>
<feature type="region of interest" description="Disordered" evidence="7">
    <location>
        <begin position="660"/>
        <end position="681"/>
    </location>
</feature>
<accession>A0A8B9PVV4</accession>
<reference evidence="9" key="1">
    <citation type="submission" date="2025-08" db="UniProtKB">
        <authorList>
            <consortium name="Ensembl"/>
        </authorList>
    </citation>
    <scope>IDENTIFICATION</scope>
</reference>
<dbReference type="Pfam" id="PF17798">
    <property type="entry name" value="TRIF-NTD"/>
    <property type="match status" value="1"/>
</dbReference>
<comment type="subunit">
    <text evidence="6">Homodimer. Found in a multi-helicase-TICAM1 complex at least composed of DHX36, DDX1, DDX21 and TICAM1.</text>
</comment>
<evidence type="ECO:0000256" key="7">
    <source>
        <dbReference type="SAM" id="MobiDB-lite"/>
    </source>
</evidence>
<dbReference type="PANTHER" id="PTHR47230">
    <property type="entry name" value="TIR DOMAIN-CONTAINING ADAPTER MOLECULE 1"/>
    <property type="match status" value="1"/>
</dbReference>
<protein>
    <recommendedName>
        <fullName evidence="6">TIR domain-containing adapter molecule 1</fullName>
        <shortName evidence="6">TICAM-1</shortName>
    </recommendedName>
</protein>
<feature type="compositionally biased region" description="Polar residues" evidence="7">
    <location>
        <begin position="668"/>
        <end position="681"/>
    </location>
</feature>
<feature type="compositionally biased region" description="Polar residues" evidence="7">
    <location>
        <begin position="309"/>
        <end position="331"/>
    </location>
</feature>
<evidence type="ECO:0000256" key="2">
    <source>
        <dbReference type="ARBA" id="ARBA00022553"/>
    </source>
</evidence>
<dbReference type="Gene3D" id="3.40.50.10140">
    <property type="entry name" value="Toll/interleukin-1 receptor homology (TIR) domain"/>
    <property type="match status" value="1"/>
</dbReference>
<evidence type="ECO:0000256" key="4">
    <source>
        <dbReference type="ARBA" id="ARBA00022859"/>
    </source>
</evidence>
<keyword evidence="2" id="KW-0597">Phosphoprotein</keyword>
<comment type="domain">
    <text evidence="6">The N-terminal region is essential for activation of the IFNB promoter activity.</text>
</comment>
<dbReference type="InterPro" id="IPR040886">
    <property type="entry name" value="TRIF_N"/>
</dbReference>
<dbReference type="InterPro" id="IPR000157">
    <property type="entry name" value="TIR_dom"/>
</dbReference>
<feature type="region of interest" description="Disordered" evidence="7">
    <location>
        <begin position="261"/>
        <end position="399"/>
    </location>
</feature>
<keyword evidence="10" id="KW-1185">Reference proteome</keyword>
<dbReference type="GO" id="GO:0005776">
    <property type="term" value="C:autophagosome"/>
    <property type="evidence" value="ECO:0007669"/>
    <property type="project" value="UniProtKB-SubCell"/>
</dbReference>
<dbReference type="InterPro" id="IPR025735">
    <property type="entry name" value="RHIM"/>
</dbReference>
<keyword evidence="6" id="KW-0053">Apoptosis</keyword>
<dbReference type="GO" id="GO:0045087">
    <property type="term" value="P:innate immune response"/>
    <property type="evidence" value="ECO:0007669"/>
    <property type="project" value="UniProtKB-UniRule"/>
</dbReference>